<protein>
    <submittedName>
        <fullName evidence="2">Uncharacterized protein</fullName>
    </submittedName>
</protein>
<dbReference type="Proteomes" id="UP001642720">
    <property type="component" value="Unassembled WGS sequence"/>
</dbReference>
<dbReference type="EMBL" id="PPTA01000001">
    <property type="protein sequence ID" value="TFB07051.1"/>
    <property type="molecule type" value="Genomic_DNA"/>
</dbReference>
<proteinExistence type="predicted"/>
<keyword evidence="3" id="KW-1185">Reference proteome</keyword>
<dbReference type="RefSeq" id="XP_073563252.1">
    <property type="nucleotide sequence ID" value="XM_073698227.1"/>
</dbReference>
<feature type="region of interest" description="Disordered" evidence="1">
    <location>
        <begin position="35"/>
        <end position="71"/>
    </location>
</feature>
<evidence type="ECO:0000256" key="1">
    <source>
        <dbReference type="SAM" id="MobiDB-lite"/>
    </source>
</evidence>
<sequence length="120" mass="12869">MTPPSPYGFPTFNPVPPHSADFSFQNAGFAVSAAPNTTRQEVTPSLTRLPDIQPHHHAHPPTSFEQQPQQYIETQLHPGELAGTIDPLILFGPHDGHSAAAAFALQPDISSSAPADITRD</sequence>
<feature type="compositionally biased region" description="Polar residues" evidence="1">
    <location>
        <begin position="35"/>
        <end position="46"/>
    </location>
</feature>
<evidence type="ECO:0000313" key="3">
    <source>
        <dbReference type="Proteomes" id="UP001642720"/>
    </source>
</evidence>
<reference evidence="2 3" key="1">
    <citation type="submission" date="2018-01" db="EMBL/GenBank/DDBJ databases">
        <title>Genome characterization of the sugarcane-associated fungus Trichoderma ghanense CCMA-1212 and their application in lignocelulose bioconversion.</title>
        <authorList>
            <person name="Steindorff A.S."/>
            <person name="Mendes T.D."/>
            <person name="Vilela E.S.D."/>
            <person name="Rodrigues D.S."/>
            <person name="Formighieri E.F."/>
            <person name="Melo I.S."/>
            <person name="Favaro L.C.L."/>
        </authorList>
    </citation>
    <scope>NUCLEOTIDE SEQUENCE [LARGE SCALE GENOMIC DNA]</scope>
    <source>
        <strain evidence="2 3">CCMA-1212</strain>
    </source>
</reference>
<organism evidence="2 3">
    <name type="scientific">Trichoderma ghanense</name>
    <dbReference type="NCBI Taxonomy" id="65468"/>
    <lineage>
        <taxon>Eukaryota</taxon>
        <taxon>Fungi</taxon>
        <taxon>Dikarya</taxon>
        <taxon>Ascomycota</taxon>
        <taxon>Pezizomycotina</taxon>
        <taxon>Sordariomycetes</taxon>
        <taxon>Hypocreomycetidae</taxon>
        <taxon>Hypocreales</taxon>
        <taxon>Hypocreaceae</taxon>
        <taxon>Trichoderma</taxon>
    </lineage>
</organism>
<gene>
    <name evidence="2" type="ORF">CCMA1212_000770</name>
</gene>
<comment type="caution">
    <text evidence="2">The sequence shown here is derived from an EMBL/GenBank/DDBJ whole genome shotgun (WGS) entry which is preliminary data.</text>
</comment>
<dbReference type="GeneID" id="300572677"/>
<accession>A0ABY2HFZ5</accession>
<evidence type="ECO:0000313" key="2">
    <source>
        <dbReference type="EMBL" id="TFB07051.1"/>
    </source>
</evidence>
<name>A0ABY2HFZ5_9HYPO</name>